<evidence type="ECO:0000256" key="2">
    <source>
        <dbReference type="ARBA" id="ARBA00009236"/>
    </source>
</evidence>
<dbReference type="InterPro" id="IPR020578">
    <property type="entry name" value="Aminotrans_V_PyrdxlP_BS"/>
</dbReference>
<keyword evidence="4 9" id="KW-0808">Transferase</keyword>
<evidence type="ECO:0000256" key="3">
    <source>
        <dbReference type="ARBA" id="ARBA00022576"/>
    </source>
</evidence>
<dbReference type="InterPro" id="IPR015422">
    <property type="entry name" value="PyrdxlP-dep_Trfase_small"/>
</dbReference>
<accession>A0A1I7EMU0</accession>
<dbReference type="Gene3D" id="3.40.640.10">
    <property type="entry name" value="Type I PLP-dependent aspartate aminotransferase-like (Major domain)"/>
    <property type="match status" value="1"/>
</dbReference>
<dbReference type="GO" id="GO:0019265">
    <property type="term" value="P:glycine biosynthetic process, by transamination of glyoxylate"/>
    <property type="evidence" value="ECO:0007669"/>
    <property type="project" value="TreeGrafter"/>
</dbReference>
<evidence type="ECO:0000259" key="8">
    <source>
        <dbReference type="Pfam" id="PF00266"/>
    </source>
</evidence>
<dbReference type="SUPFAM" id="SSF53383">
    <property type="entry name" value="PLP-dependent transferases"/>
    <property type="match status" value="1"/>
</dbReference>
<keyword evidence="3 9" id="KW-0032">Aminotransferase</keyword>
<comment type="similarity">
    <text evidence="2 6">Belongs to the class-V pyridoxal-phosphate-dependent aminotransferase family.</text>
</comment>
<gene>
    <name evidence="9" type="ORF">SAMN05192563_103398</name>
</gene>
<dbReference type="AlphaFoldDB" id="A0A1I7EMU0"/>
<dbReference type="GO" id="GO:0008453">
    <property type="term" value="F:alanine-glyoxylate transaminase activity"/>
    <property type="evidence" value="ECO:0007669"/>
    <property type="project" value="TreeGrafter"/>
</dbReference>
<dbReference type="Gene3D" id="3.90.1150.10">
    <property type="entry name" value="Aspartate Aminotransferase, domain 1"/>
    <property type="match status" value="1"/>
</dbReference>
<dbReference type="InterPro" id="IPR015424">
    <property type="entry name" value="PyrdxlP-dep_Trfase"/>
</dbReference>
<organism evidence="9 10">
    <name type="scientific">Paraburkholderia aspalathi</name>
    <dbReference type="NCBI Taxonomy" id="1324617"/>
    <lineage>
        <taxon>Bacteria</taxon>
        <taxon>Pseudomonadati</taxon>
        <taxon>Pseudomonadota</taxon>
        <taxon>Betaproteobacteria</taxon>
        <taxon>Burkholderiales</taxon>
        <taxon>Burkholderiaceae</taxon>
        <taxon>Paraburkholderia</taxon>
    </lineage>
</organism>
<dbReference type="FunFam" id="3.40.640.10:FF:000027">
    <property type="entry name" value="Serine--pyruvate aminotransferase, mitochondrial"/>
    <property type="match status" value="1"/>
</dbReference>
<evidence type="ECO:0000256" key="6">
    <source>
        <dbReference type="RuleBase" id="RU004075"/>
    </source>
</evidence>
<dbReference type="PANTHER" id="PTHR21152">
    <property type="entry name" value="AMINOTRANSFERASE CLASS V"/>
    <property type="match status" value="1"/>
</dbReference>
<proteinExistence type="inferred from homology"/>
<evidence type="ECO:0000256" key="7">
    <source>
        <dbReference type="RuleBase" id="RU004504"/>
    </source>
</evidence>
<dbReference type="InterPro" id="IPR000192">
    <property type="entry name" value="Aminotrans_V_dom"/>
</dbReference>
<protein>
    <submittedName>
        <fullName evidence="9">Aspartate aminotransferase</fullName>
    </submittedName>
</protein>
<dbReference type="PROSITE" id="PS00595">
    <property type="entry name" value="AA_TRANSFER_CLASS_5"/>
    <property type="match status" value="1"/>
</dbReference>
<evidence type="ECO:0000313" key="10">
    <source>
        <dbReference type="Proteomes" id="UP000198844"/>
    </source>
</evidence>
<comment type="cofactor">
    <cofactor evidence="1 7">
        <name>pyridoxal 5'-phosphate</name>
        <dbReference type="ChEBI" id="CHEBI:597326"/>
    </cofactor>
</comment>
<dbReference type="Proteomes" id="UP000198844">
    <property type="component" value="Unassembled WGS sequence"/>
</dbReference>
<name>A0A1I7EMU0_9BURK</name>
<reference evidence="9 10" key="1">
    <citation type="submission" date="2016-10" db="EMBL/GenBank/DDBJ databases">
        <authorList>
            <person name="de Groot N.N."/>
        </authorList>
    </citation>
    <scope>NUCLEOTIDE SEQUENCE [LARGE SCALE GENOMIC DNA]</scope>
    <source>
        <strain evidence="9 10">LMG 27731</strain>
    </source>
</reference>
<evidence type="ECO:0000256" key="4">
    <source>
        <dbReference type="ARBA" id="ARBA00022679"/>
    </source>
</evidence>
<evidence type="ECO:0000256" key="5">
    <source>
        <dbReference type="ARBA" id="ARBA00022898"/>
    </source>
</evidence>
<keyword evidence="5" id="KW-0663">Pyridoxal phosphate</keyword>
<dbReference type="Pfam" id="PF00266">
    <property type="entry name" value="Aminotran_5"/>
    <property type="match status" value="1"/>
</dbReference>
<evidence type="ECO:0000313" key="9">
    <source>
        <dbReference type="EMBL" id="SFU25219.1"/>
    </source>
</evidence>
<dbReference type="InterPro" id="IPR015421">
    <property type="entry name" value="PyrdxlP-dep_Trfase_major"/>
</dbReference>
<evidence type="ECO:0000256" key="1">
    <source>
        <dbReference type="ARBA" id="ARBA00001933"/>
    </source>
</evidence>
<dbReference type="GO" id="GO:0004760">
    <property type="term" value="F:L-serine-pyruvate transaminase activity"/>
    <property type="evidence" value="ECO:0007669"/>
    <property type="project" value="TreeGrafter"/>
</dbReference>
<dbReference type="PANTHER" id="PTHR21152:SF40">
    <property type="entry name" value="ALANINE--GLYOXYLATE AMINOTRANSFERASE"/>
    <property type="match status" value="1"/>
</dbReference>
<dbReference type="EMBL" id="FPBH01000033">
    <property type="protein sequence ID" value="SFU25219.1"/>
    <property type="molecule type" value="Genomic_DNA"/>
</dbReference>
<dbReference type="PROSITE" id="PS51257">
    <property type="entry name" value="PROKAR_LIPOPROTEIN"/>
    <property type="match status" value="1"/>
</dbReference>
<feature type="domain" description="Aminotransferase class V" evidence="8">
    <location>
        <begin position="93"/>
        <end position="391"/>
    </location>
</feature>
<sequence>MDKKLAQLRGSVNDRTSGPASVIAGGAACPLHFDIHVPIMPTSSTSAAPVSYAVPCPVVESLDAILPEEPLLMMGAGPVPIPAAVAKANTVVINHLGSTMVKVIGQVKTMARYVFQTNSKWVLGVAGPGSAAMEMAISNLAWEGTKVLSIKNGFFSERMAEMGRRVGAEVAILDVEDGTVASLETVAEAIRRERPEIVTIVQGETSNTVWNHQLKEIAALAKAAGALVIVDAVCTLSTMPLEMDAWGIDAVITGGQKGLSSIPGVSLIAFSDEAWARVKGRTAPNAHWCLDASLAENFWHNAGYHYTAPVSGVLALHEALRLVCAETLEKRFARHLKCSVALQAGITALGLQLYAPAPCRLNSVVGIVVPERLSPADICGHISRQHQVEISGSFGLPIVRIGQMGEQCREHNLFRTLHALGRTMVDLGVKVELPAGVAALERGLSEGK</sequence>